<dbReference type="VEuPathDB" id="TriTrypDB:Tb427_010014200"/>
<sequence length="107" mass="12205">MNNALDPAKAPQFLDMMLRRNKMVMVSATYRQFCTKLKMLLIELKHRFVSLEIDIIPNGREVFAEVVGRTGVHTVPQVFLNGKYFGGYDELVAMYRAGHLSAEIERG</sequence>
<name>E7AIJ1_9TRYP</name>
<dbReference type="VEuPathDB" id="TriTrypDB:Tb927.1.1770"/>
<reference evidence="2" key="1">
    <citation type="submission" date="2010-07" db="EMBL/GenBank/DDBJ databases">
        <authorList>
            <person name="Krauth-Siegel L."/>
        </authorList>
    </citation>
    <scope>NUCLEOTIDE SEQUENCE</scope>
    <source>
        <strain evidence="2">427</strain>
    </source>
</reference>
<dbReference type="SUPFAM" id="SSF52833">
    <property type="entry name" value="Thioredoxin-like"/>
    <property type="match status" value="1"/>
</dbReference>
<dbReference type="InterPro" id="IPR014025">
    <property type="entry name" value="Glutaredoxin_subgr"/>
</dbReference>
<dbReference type="EMBL" id="FR667209">
    <property type="protein sequence ID" value="CBV36792.1"/>
    <property type="molecule type" value="mRNA"/>
</dbReference>
<dbReference type="AlphaFoldDB" id="E7AIJ1"/>
<dbReference type="VEuPathDB" id="TriTrypDB:Tbg972.1.990"/>
<organism evidence="2">
    <name type="scientific">Trypanosoma brucei</name>
    <dbReference type="NCBI Taxonomy" id="5691"/>
    <lineage>
        <taxon>Eukaryota</taxon>
        <taxon>Discoba</taxon>
        <taxon>Euglenozoa</taxon>
        <taxon>Kinetoplastea</taxon>
        <taxon>Metakinetoplastina</taxon>
        <taxon>Trypanosomatida</taxon>
        <taxon>Trypanosomatidae</taxon>
        <taxon>Trypanosoma</taxon>
    </lineage>
</organism>
<dbReference type="GO" id="GO:0034599">
    <property type="term" value="P:cellular response to oxidative stress"/>
    <property type="evidence" value="ECO:0007669"/>
    <property type="project" value="TreeGrafter"/>
</dbReference>
<dbReference type="GO" id="GO:0015038">
    <property type="term" value="F:glutathione disulfide oxidoreductase activity"/>
    <property type="evidence" value="ECO:0007669"/>
    <property type="project" value="TreeGrafter"/>
</dbReference>
<proteinExistence type="evidence at transcript level"/>
<evidence type="ECO:0000259" key="1">
    <source>
        <dbReference type="Pfam" id="PF00462"/>
    </source>
</evidence>
<dbReference type="Pfam" id="PF00462">
    <property type="entry name" value="Glutaredoxin"/>
    <property type="match status" value="1"/>
</dbReference>
<evidence type="ECO:0000313" key="2">
    <source>
        <dbReference type="EMBL" id="CBV36792.1"/>
    </source>
</evidence>
<dbReference type="VEuPathDB" id="TriTrypDB:Tb1125.1.1770"/>
<dbReference type="PRINTS" id="PR00160">
    <property type="entry name" value="GLUTAREDOXIN"/>
</dbReference>
<dbReference type="InterPro" id="IPR002109">
    <property type="entry name" value="Glutaredoxin"/>
</dbReference>
<dbReference type="GO" id="GO:0005737">
    <property type="term" value="C:cytoplasm"/>
    <property type="evidence" value="ECO:0007669"/>
    <property type="project" value="TreeGrafter"/>
</dbReference>
<dbReference type="PANTHER" id="PTHR45694">
    <property type="entry name" value="GLUTAREDOXIN 2"/>
    <property type="match status" value="1"/>
</dbReference>
<feature type="domain" description="Glutaredoxin" evidence="1">
    <location>
        <begin position="32"/>
        <end position="84"/>
    </location>
</feature>
<dbReference type="Gene3D" id="3.40.30.10">
    <property type="entry name" value="Glutaredoxin"/>
    <property type="match status" value="1"/>
</dbReference>
<protein>
    <submittedName>
        <fullName evidence="2">Dithiol glutaredoxin 2</fullName>
    </submittedName>
</protein>
<accession>E7AIJ1</accession>
<reference evidence="2" key="2">
    <citation type="submission" date="2010-12" db="EMBL/GenBank/DDBJ databases">
        <title>The two dithiol glutaredoxins of African trypanosomes have distinct catalytic activities and are closely linked to the unique trypanothione metabolism.</title>
        <authorList>
            <person name="Ceylan S."/>
            <person name="Seidel V."/>
            <person name="Ziebart N."/>
            <person name="Berndt C."/>
            <person name="Dirdjaja N."/>
            <person name="Krauth-Siegel R.L."/>
        </authorList>
    </citation>
    <scope>NUCLEOTIDE SEQUENCE</scope>
    <source>
        <strain evidence="2">427</strain>
    </source>
</reference>
<dbReference type="PANTHER" id="PTHR45694:SF3">
    <property type="entry name" value="PUTATIVE-RELATED"/>
    <property type="match status" value="1"/>
</dbReference>
<dbReference type="InterPro" id="IPR036249">
    <property type="entry name" value="Thioredoxin-like_sf"/>
</dbReference>
<dbReference type="PROSITE" id="PS51354">
    <property type="entry name" value="GLUTAREDOXIN_2"/>
    <property type="match status" value="1"/>
</dbReference>
<gene>
    <name evidence="2" type="primary">grx2</name>
</gene>